<sequence>MPRHNPALGMFFTGPKGQEYLQEFEESPRQDFPTPPTPPNGKRRPLTAPSYGRRPVYAAGPPPPYKPEHPTSKYKYLKLNIVGSRLPLVNTREAQQQLGLKLPKLPEASNLTDRRLEDALDQTYLVNQPMPTPCGIDLEHVSQVHRHGRQEVELPTESEYMRVNRREEEDTDIGAIRIEGRSTWKTKHLEPSSEAEEDVPSIPEVDVEEERTPKKEETEKPDDAEDVKEEEDINREEIAGEEATVTREEVQEEIEENHEQDKIIQREEEEEVQEETAEGKERETVDKPDLEQADIKSEPAVLQHEEDAAEEQETSEEEKPADLPGEDEQLEEQKVIEANEDNTEIREDADEDDDKEADQERITATAQEGDIVEDAGKEDEDGVRFFITEDGLGSNKLVQDSEALSNQGKSTD</sequence>
<accession>A0AAV4IPC7</accession>
<evidence type="ECO:0000313" key="2">
    <source>
        <dbReference type="EMBL" id="GFS12167.1"/>
    </source>
</evidence>
<feature type="compositionally biased region" description="Basic and acidic residues" evidence="1">
    <location>
        <begin position="257"/>
        <end position="266"/>
    </location>
</feature>
<organism evidence="2 3">
    <name type="scientific">Elysia marginata</name>
    <dbReference type="NCBI Taxonomy" id="1093978"/>
    <lineage>
        <taxon>Eukaryota</taxon>
        <taxon>Metazoa</taxon>
        <taxon>Spiralia</taxon>
        <taxon>Lophotrochozoa</taxon>
        <taxon>Mollusca</taxon>
        <taxon>Gastropoda</taxon>
        <taxon>Heterobranchia</taxon>
        <taxon>Euthyneura</taxon>
        <taxon>Panpulmonata</taxon>
        <taxon>Sacoglossa</taxon>
        <taxon>Placobranchoidea</taxon>
        <taxon>Plakobranchidae</taxon>
        <taxon>Elysia</taxon>
    </lineage>
</organism>
<dbReference type="EMBL" id="BMAT01002704">
    <property type="protein sequence ID" value="GFS12167.1"/>
    <property type="molecule type" value="Genomic_DNA"/>
</dbReference>
<protein>
    <submittedName>
        <fullName evidence="2">Dynein heavy chain-like protein PF11_0240</fullName>
    </submittedName>
</protein>
<feature type="region of interest" description="Disordered" evidence="1">
    <location>
        <begin position="1"/>
        <end position="71"/>
    </location>
</feature>
<feature type="compositionally biased region" description="Basic and acidic residues" evidence="1">
    <location>
        <begin position="277"/>
        <end position="297"/>
    </location>
</feature>
<feature type="region of interest" description="Disordered" evidence="1">
    <location>
        <begin position="184"/>
        <end position="412"/>
    </location>
</feature>
<feature type="compositionally biased region" description="Acidic residues" evidence="1">
    <location>
        <begin position="307"/>
        <end position="316"/>
    </location>
</feature>
<evidence type="ECO:0000313" key="3">
    <source>
        <dbReference type="Proteomes" id="UP000762676"/>
    </source>
</evidence>
<gene>
    <name evidence="2" type="ORF">ElyMa_001364900</name>
</gene>
<feature type="compositionally biased region" description="Acidic residues" evidence="1">
    <location>
        <begin position="338"/>
        <end position="357"/>
    </location>
</feature>
<feature type="compositionally biased region" description="Polar residues" evidence="1">
    <location>
        <begin position="396"/>
        <end position="412"/>
    </location>
</feature>
<feature type="compositionally biased region" description="Acidic residues" evidence="1">
    <location>
        <begin position="370"/>
        <end position="381"/>
    </location>
</feature>
<feature type="compositionally biased region" description="Acidic residues" evidence="1">
    <location>
        <begin position="219"/>
        <end position="234"/>
    </location>
</feature>
<keyword evidence="3" id="KW-1185">Reference proteome</keyword>
<proteinExistence type="predicted"/>
<name>A0AAV4IPC7_9GAST</name>
<dbReference type="Proteomes" id="UP000762676">
    <property type="component" value="Unassembled WGS sequence"/>
</dbReference>
<evidence type="ECO:0000256" key="1">
    <source>
        <dbReference type="SAM" id="MobiDB-lite"/>
    </source>
</evidence>
<comment type="caution">
    <text evidence="2">The sequence shown here is derived from an EMBL/GenBank/DDBJ whole genome shotgun (WGS) entry which is preliminary data.</text>
</comment>
<feature type="compositionally biased region" description="Acidic residues" evidence="1">
    <location>
        <begin position="193"/>
        <end position="209"/>
    </location>
</feature>
<feature type="compositionally biased region" description="Acidic residues" evidence="1">
    <location>
        <begin position="267"/>
        <end position="276"/>
    </location>
</feature>
<reference evidence="2 3" key="1">
    <citation type="journal article" date="2021" name="Elife">
        <title>Chloroplast acquisition without the gene transfer in kleptoplastic sea slugs, Plakobranchus ocellatus.</title>
        <authorList>
            <person name="Maeda T."/>
            <person name="Takahashi S."/>
            <person name="Yoshida T."/>
            <person name="Shimamura S."/>
            <person name="Takaki Y."/>
            <person name="Nagai Y."/>
            <person name="Toyoda A."/>
            <person name="Suzuki Y."/>
            <person name="Arimoto A."/>
            <person name="Ishii H."/>
            <person name="Satoh N."/>
            <person name="Nishiyama T."/>
            <person name="Hasebe M."/>
            <person name="Maruyama T."/>
            <person name="Minagawa J."/>
            <person name="Obokata J."/>
            <person name="Shigenobu S."/>
        </authorList>
    </citation>
    <scope>NUCLEOTIDE SEQUENCE [LARGE SCALE GENOMIC DNA]</scope>
</reference>
<dbReference type="AlphaFoldDB" id="A0AAV4IPC7"/>